<name>A0ABS3T2T9_9FLAO</name>
<accession>A0ABS3T2T9</accession>
<reference evidence="2 3" key="1">
    <citation type="submission" date="2021-03" db="EMBL/GenBank/DDBJ databases">
        <title>Winogradskyella sp. nov., isolated from costal sediment.</title>
        <authorList>
            <person name="Gao C."/>
        </authorList>
    </citation>
    <scope>NUCLEOTIDE SEQUENCE [LARGE SCALE GENOMIC DNA]</scope>
    <source>
        <strain evidence="2 3">DF17</strain>
    </source>
</reference>
<gene>
    <name evidence="2" type="ORF">J4050_05545</name>
</gene>
<protein>
    <submittedName>
        <fullName evidence="2">DUF805 domain-containing protein</fullName>
    </submittedName>
</protein>
<evidence type="ECO:0000313" key="3">
    <source>
        <dbReference type="Proteomes" id="UP000676776"/>
    </source>
</evidence>
<keyword evidence="1" id="KW-0472">Membrane</keyword>
<organism evidence="2 3">
    <name type="scientific">Winogradskyella pelagia</name>
    <dbReference type="NCBI Taxonomy" id="2819984"/>
    <lineage>
        <taxon>Bacteria</taxon>
        <taxon>Pseudomonadati</taxon>
        <taxon>Bacteroidota</taxon>
        <taxon>Flavobacteriia</taxon>
        <taxon>Flavobacteriales</taxon>
        <taxon>Flavobacteriaceae</taxon>
        <taxon>Winogradskyella</taxon>
    </lineage>
</organism>
<dbReference type="InterPro" id="IPR008523">
    <property type="entry name" value="DUF805"/>
</dbReference>
<comment type="caution">
    <text evidence="2">The sequence shown here is derived from an EMBL/GenBank/DDBJ whole genome shotgun (WGS) entry which is preliminary data.</text>
</comment>
<feature type="transmembrane region" description="Helical" evidence="1">
    <location>
        <begin position="23"/>
        <end position="41"/>
    </location>
</feature>
<dbReference type="RefSeq" id="WP_208153102.1">
    <property type="nucleotide sequence ID" value="NZ_JAGEVF010000003.1"/>
</dbReference>
<sequence>MSYILKPFRHIFDIKGKASLKEFWYFFLFTWFVIYPVWILIRGHFDLSRAFEFWARVALCIPLTTLGFRRLNDAGYNKWLFLVPIAGVLLATAPKNSNSERQKPF</sequence>
<keyword evidence="1" id="KW-1133">Transmembrane helix</keyword>
<evidence type="ECO:0000313" key="2">
    <source>
        <dbReference type="EMBL" id="MBO3116201.1"/>
    </source>
</evidence>
<proteinExistence type="predicted"/>
<dbReference type="Pfam" id="PF05656">
    <property type="entry name" value="DUF805"/>
    <property type="match status" value="1"/>
</dbReference>
<keyword evidence="1" id="KW-0812">Transmembrane</keyword>
<dbReference type="EMBL" id="JAGEVF010000003">
    <property type="protein sequence ID" value="MBO3116201.1"/>
    <property type="molecule type" value="Genomic_DNA"/>
</dbReference>
<keyword evidence="3" id="KW-1185">Reference proteome</keyword>
<dbReference type="Proteomes" id="UP000676776">
    <property type="component" value="Unassembled WGS sequence"/>
</dbReference>
<evidence type="ECO:0000256" key="1">
    <source>
        <dbReference type="SAM" id="Phobius"/>
    </source>
</evidence>